<evidence type="ECO:0000256" key="6">
    <source>
        <dbReference type="ARBA" id="ARBA00023242"/>
    </source>
</evidence>
<sequence length="880" mass="94911">MGENSEQILERISMDLAASTPVIKSDQPRSTPAAALLRTVPLTNQQRFLPSNIQTVNTVISTSNAQNQSITKQGNVQRLESVPSVVSSTNTGLHQPAVINRLTNLPVHSNTTSSYHVPRGAAAVANIAIPRSPVATPIIRGNSSLQTIGVASSNNTGFVGGLRGTTPVARTAIQVASGTSWLGVGQTPVTTHPARQPTPILTHTSANTAYQGRASMTVTTRLGPGSAPLRINETSTRPVLLQAATTHKQISIAQPGTQVHIADKTFLKTSVVPVRPPTATLSYSNTNAAQSRLTVSNVPTQPNLSRLTSTPTLQPVVTSQPGLSRLTGTTTLPSVVSLHPAVIVPSQPSMPLKAVSPQSIGPPKILAQPTHGPAIQIQSVPVSSVSQPTIAITSVVTRPVGFPTTSTVHQTNLALRTAVTTSNQPQSGITKVFTQTTTTEPSVYIQAHKTNQGAVTGNVVSITNNLYTLPTTGFSYESSSFQVTGVRTFSTTPVTTTTASQTYSAPRPPSVNQVHGIVTSGQQIKYNPLMVVDHGRSNVHPYISSDGPTLVQTVENSNSTSNVQQQNPPAMKQNASPRPSILRKRDSEGTPLKAQKNLTPLLTSLSVTTPSSPPSPPKRPESRGNGGNQSSGGSTTISATSSPGLGAADPESPPIKQEPGIEEERIAGPPVEMSPRKKPRKQQLTGNQIQEPKFSDDDMEFISEGKMKKEIRSVAEDGNHIVSKVITRRPIMSLLSSYRHTWKSRHHHFLRYSDVKVKDDRRPSIHDMANQKFIQHKLNGWKIYHLTTQMEDLSDLESEVFDRLTIMLKALEKKPGKEIDKEVNRVNELIKGNIQRSKVITDQLEEAKSQIMKIFDHKAHVTEIISRCTNKRSTKKRDRL</sequence>
<feature type="compositionally biased region" description="Low complexity" evidence="7">
    <location>
        <begin position="631"/>
        <end position="644"/>
    </location>
</feature>
<feature type="compositionally biased region" description="Low complexity" evidence="7">
    <location>
        <begin position="598"/>
        <end position="610"/>
    </location>
</feature>
<dbReference type="PANTHER" id="PTHR13497">
    <property type="entry name" value="HISTONE DEACETYLASE COMPLEX SUBUNIT SAP130"/>
    <property type="match status" value="1"/>
</dbReference>
<evidence type="ECO:0000256" key="5">
    <source>
        <dbReference type="ARBA" id="ARBA00023163"/>
    </source>
</evidence>
<evidence type="ECO:0000256" key="4">
    <source>
        <dbReference type="ARBA" id="ARBA00023015"/>
    </source>
</evidence>
<keyword evidence="4" id="KW-0805">Transcription regulation</keyword>
<dbReference type="Pfam" id="PF16014">
    <property type="entry name" value="SAP130_C"/>
    <property type="match status" value="1"/>
</dbReference>
<gene>
    <name evidence="9" type="ORF">g.37827</name>
</gene>
<dbReference type="AlphaFoldDB" id="A0A1B6CU18"/>
<evidence type="ECO:0000256" key="7">
    <source>
        <dbReference type="SAM" id="MobiDB-lite"/>
    </source>
</evidence>
<reference evidence="9" key="1">
    <citation type="submission" date="2015-12" db="EMBL/GenBank/DDBJ databases">
        <title>De novo transcriptome assembly of four potential Pierce s Disease insect vectors from Arizona vineyards.</title>
        <authorList>
            <person name="Tassone E.E."/>
        </authorList>
    </citation>
    <scope>NUCLEOTIDE SEQUENCE</scope>
</reference>
<dbReference type="PANTHER" id="PTHR13497:SF3">
    <property type="entry name" value="HISTONE DEACETYLASE COMPLEX SUBUNIT SAP130"/>
    <property type="match status" value="1"/>
</dbReference>
<keyword evidence="5" id="KW-0804">Transcription</keyword>
<dbReference type="InterPro" id="IPR031963">
    <property type="entry name" value="SAP130_C"/>
</dbReference>
<accession>A0A1B6CU18</accession>
<name>A0A1B6CU18_9HEMI</name>
<evidence type="ECO:0000259" key="8">
    <source>
        <dbReference type="Pfam" id="PF16014"/>
    </source>
</evidence>
<dbReference type="EMBL" id="GEDC01020328">
    <property type="protein sequence ID" value="JAS16970.1"/>
    <property type="molecule type" value="Transcribed_RNA"/>
</dbReference>
<protein>
    <recommendedName>
        <fullName evidence="8">Histone deacetylase complex subunit SAP130 C-terminal domain-containing protein</fullName>
    </recommendedName>
</protein>
<evidence type="ECO:0000313" key="9">
    <source>
        <dbReference type="EMBL" id="JAS16970.1"/>
    </source>
</evidence>
<evidence type="ECO:0000256" key="1">
    <source>
        <dbReference type="ARBA" id="ARBA00004123"/>
    </source>
</evidence>
<feature type="domain" description="Histone deacetylase complex subunit SAP130 C-terminal" evidence="8">
    <location>
        <begin position="673"/>
        <end position="864"/>
    </location>
</feature>
<comment type="subcellular location">
    <subcellularLocation>
        <location evidence="1">Nucleus</location>
    </subcellularLocation>
</comment>
<organism evidence="9">
    <name type="scientific">Clastoptera arizonana</name>
    <name type="common">Arizona spittle bug</name>
    <dbReference type="NCBI Taxonomy" id="38151"/>
    <lineage>
        <taxon>Eukaryota</taxon>
        <taxon>Metazoa</taxon>
        <taxon>Ecdysozoa</taxon>
        <taxon>Arthropoda</taxon>
        <taxon>Hexapoda</taxon>
        <taxon>Insecta</taxon>
        <taxon>Pterygota</taxon>
        <taxon>Neoptera</taxon>
        <taxon>Paraneoptera</taxon>
        <taxon>Hemiptera</taxon>
        <taxon>Auchenorrhyncha</taxon>
        <taxon>Cercopoidea</taxon>
        <taxon>Clastopteridae</taxon>
        <taxon>Clastoptera</taxon>
    </lineage>
</organism>
<keyword evidence="3" id="KW-0678">Repressor</keyword>
<keyword evidence="6" id="KW-0539">Nucleus</keyword>
<proteinExistence type="inferred from homology"/>
<feature type="region of interest" description="Disordered" evidence="7">
    <location>
        <begin position="540"/>
        <end position="698"/>
    </location>
</feature>
<dbReference type="GO" id="GO:0070822">
    <property type="term" value="C:Sin3-type complex"/>
    <property type="evidence" value="ECO:0007669"/>
    <property type="project" value="TreeGrafter"/>
</dbReference>
<dbReference type="InterPro" id="IPR024137">
    <property type="entry name" value="His_deAcase_cplx_SAP130"/>
</dbReference>
<feature type="region of interest" description="Disordered" evidence="7">
    <location>
        <begin position="300"/>
        <end position="325"/>
    </location>
</feature>
<evidence type="ECO:0000256" key="2">
    <source>
        <dbReference type="ARBA" id="ARBA00007859"/>
    </source>
</evidence>
<dbReference type="GO" id="GO:0000122">
    <property type="term" value="P:negative regulation of transcription by RNA polymerase II"/>
    <property type="evidence" value="ECO:0007669"/>
    <property type="project" value="TreeGrafter"/>
</dbReference>
<comment type="similarity">
    <text evidence="2">Belongs to the SAP130 family.</text>
</comment>
<evidence type="ECO:0000256" key="3">
    <source>
        <dbReference type="ARBA" id="ARBA00022491"/>
    </source>
</evidence>
<feature type="compositionally biased region" description="Low complexity" evidence="7">
    <location>
        <begin position="551"/>
        <end position="567"/>
    </location>
</feature>